<reference evidence="2" key="1">
    <citation type="submission" date="2021-06" db="EMBL/GenBank/DDBJ databases">
        <authorList>
            <person name="Hodson N. C."/>
            <person name="Mongue J. A."/>
            <person name="Jaron S. K."/>
        </authorList>
    </citation>
    <scope>NUCLEOTIDE SEQUENCE</scope>
</reference>
<gene>
    <name evidence="2" type="ORF">AFUS01_LOCUS41716</name>
</gene>
<protein>
    <submittedName>
        <fullName evidence="2">Uncharacterized protein</fullName>
    </submittedName>
</protein>
<evidence type="ECO:0000313" key="3">
    <source>
        <dbReference type="Proteomes" id="UP000708208"/>
    </source>
</evidence>
<sequence length="90" mass="8863">MLQDGMQSNSSSPGPGISTATSVTSMTASGNNLPGGGGGGGGGSSNRKVDADHAMRQLEDKDSDDLLDGASSCSSTGTYSGTSHPRNNDV</sequence>
<organism evidence="2 3">
    <name type="scientific">Allacma fusca</name>
    <dbReference type="NCBI Taxonomy" id="39272"/>
    <lineage>
        <taxon>Eukaryota</taxon>
        <taxon>Metazoa</taxon>
        <taxon>Ecdysozoa</taxon>
        <taxon>Arthropoda</taxon>
        <taxon>Hexapoda</taxon>
        <taxon>Collembola</taxon>
        <taxon>Symphypleona</taxon>
        <taxon>Sminthuridae</taxon>
        <taxon>Allacma</taxon>
    </lineage>
</organism>
<evidence type="ECO:0000256" key="1">
    <source>
        <dbReference type="SAM" id="MobiDB-lite"/>
    </source>
</evidence>
<feature type="region of interest" description="Disordered" evidence="1">
    <location>
        <begin position="1"/>
        <end position="90"/>
    </location>
</feature>
<dbReference type="Proteomes" id="UP000708208">
    <property type="component" value="Unassembled WGS sequence"/>
</dbReference>
<feature type="compositionally biased region" description="Basic and acidic residues" evidence="1">
    <location>
        <begin position="47"/>
        <end position="60"/>
    </location>
</feature>
<dbReference type="EMBL" id="CAJVCH010563048">
    <property type="protein sequence ID" value="CAG7832000.1"/>
    <property type="molecule type" value="Genomic_DNA"/>
</dbReference>
<feature type="compositionally biased region" description="Polar residues" evidence="1">
    <location>
        <begin position="1"/>
        <end position="13"/>
    </location>
</feature>
<evidence type="ECO:0000313" key="2">
    <source>
        <dbReference type="EMBL" id="CAG7832000.1"/>
    </source>
</evidence>
<name>A0A8J2LDJ0_9HEXA</name>
<proteinExistence type="predicted"/>
<keyword evidence="3" id="KW-1185">Reference proteome</keyword>
<feature type="compositionally biased region" description="Low complexity" evidence="1">
    <location>
        <begin position="69"/>
        <end position="83"/>
    </location>
</feature>
<feature type="non-terminal residue" evidence="2">
    <location>
        <position position="90"/>
    </location>
</feature>
<dbReference type="AlphaFoldDB" id="A0A8J2LDJ0"/>
<feature type="compositionally biased region" description="Low complexity" evidence="1">
    <location>
        <begin position="18"/>
        <end position="29"/>
    </location>
</feature>
<accession>A0A8J2LDJ0</accession>
<comment type="caution">
    <text evidence="2">The sequence shown here is derived from an EMBL/GenBank/DDBJ whole genome shotgun (WGS) entry which is preliminary data.</text>
</comment>
<feature type="compositionally biased region" description="Gly residues" evidence="1">
    <location>
        <begin position="33"/>
        <end position="44"/>
    </location>
</feature>